<dbReference type="EMBL" id="UYJE01009168">
    <property type="protein sequence ID" value="VDI70725.1"/>
    <property type="molecule type" value="Genomic_DNA"/>
</dbReference>
<gene>
    <name evidence="3" type="ORF">MGAL_10B021451</name>
</gene>
<dbReference type="Proteomes" id="UP000596742">
    <property type="component" value="Unassembled WGS sequence"/>
</dbReference>
<keyword evidence="1" id="KW-0862">Zinc</keyword>
<dbReference type="PANTHER" id="PTHR25462:SF305">
    <property type="entry name" value="RING-TYPE DOMAIN-CONTAINING PROTEIN"/>
    <property type="match status" value="1"/>
</dbReference>
<accession>A0A8B6GXQ0</accession>
<comment type="caution">
    <text evidence="3">The sequence shown here is derived from an EMBL/GenBank/DDBJ whole genome shotgun (WGS) entry which is preliminary data.</text>
</comment>
<keyword evidence="4" id="KW-1185">Reference proteome</keyword>
<dbReference type="SUPFAM" id="SSF101898">
    <property type="entry name" value="NHL repeat"/>
    <property type="match status" value="1"/>
</dbReference>
<evidence type="ECO:0000313" key="3">
    <source>
        <dbReference type="EMBL" id="VDI70725.1"/>
    </source>
</evidence>
<feature type="domain" description="B box-type" evidence="2">
    <location>
        <begin position="2"/>
        <end position="52"/>
    </location>
</feature>
<dbReference type="PANTHER" id="PTHR25462">
    <property type="entry name" value="BONUS, ISOFORM C-RELATED"/>
    <property type="match status" value="1"/>
</dbReference>
<dbReference type="Gene3D" id="4.10.830.40">
    <property type="match status" value="1"/>
</dbReference>
<dbReference type="Gene3D" id="2.120.10.30">
    <property type="entry name" value="TolB, C-terminal domain"/>
    <property type="match status" value="1"/>
</dbReference>
<dbReference type="PROSITE" id="PS50119">
    <property type="entry name" value="ZF_BBOX"/>
    <property type="match status" value="2"/>
</dbReference>
<dbReference type="AlphaFoldDB" id="A0A8B6GXQ0"/>
<evidence type="ECO:0000256" key="1">
    <source>
        <dbReference type="PROSITE-ProRule" id="PRU00024"/>
    </source>
</evidence>
<protein>
    <recommendedName>
        <fullName evidence="2">B box-type domain-containing protein</fullName>
    </recommendedName>
</protein>
<reference evidence="3" key="1">
    <citation type="submission" date="2018-11" db="EMBL/GenBank/DDBJ databases">
        <authorList>
            <person name="Alioto T."/>
            <person name="Alioto T."/>
        </authorList>
    </citation>
    <scope>NUCLEOTIDE SEQUENCE</scope>
</reference>
<dbReference type="GO" id="GO:0008270">
    <property type="term" value="F:zinc ion binding"/>
    <property type="evidence" value="ECO:0007669"/>
    <property type="project" value="UniProtKB-KW"/>
</dbReference>
<proteinExistence type="predicted"/>
<dbReference type="GO" id="GO:0005654">
    <property type="term" value="C:nucleoplasm"/>
    <property type="evidence" value="ECO:0007669"/>
    <property type="project" value="TreeGrafter"/>
</dbReference>
<evidence type="ECO:0000313" key="4">
    <source>
        <dbReference type="Proteomes" id="UP000596742"/>
    </source>
</evidence>
<dbReference type="InterPro" id="IPR047153">
    <property type="entry name" value="TRIM45/56/19-like"/>
</dbReference>
<dbReference type="OrthoDB" id="6121672at2759"/>
<name>A0A8B6GXQ0_MYTGA</name>
<keyword evidence="1" id="KW-0863">Zinc-finger</keyword>
<feature type="domain" description="B box-type" evidence="2">
    <location>
        <begin position="64"/>
        <end position="106"/>
    </location>
</feature>
<organism evidence="3 4">
    <name type="scientific">Mytilus galloprovincialis</name>
    <name type="common">Mediterranean mussel</name>
    <dbReference type="NCBI Taxonomy" id="29158"/>
    <lineage>
        <taxon>Eukaryota</taxon>
        <taxon>Metazoa</taxon>
        <taxon>Spiralia</taxon>
        <taxon>Lophotrochozoa</taxon>
        <taxon>Mollusca</taxon>
        <taxon>Bivalvia</taxon>
        <taxon>Autobranchia</taxon>
        <taxon>Pteriomorphia</taxon>
        <taxon>Mytilida</taxon>
        <taxon>Mytiloidea</taxon>
        <taxon>Mytilidae</taxon>
        <taxon>Mytilinae</taxon>
        <taxon>Mytilus</taxon>
    </lineage>
</organism>
<dbReference type="InterPro" id="IPR011042">
    <property type="entry name" value="6-blade_b-propeller_TolB-like"/>
</dbReference>
<dbReference type="SUPFAM" id="SSF57845">
    <property type="entry name" value="B-box zinc-binding domain"/>
    <property type="match status" value="1"/>
</dbReference>
<evidence type="ECO:0000259" key="2">
    <source>
        <dbReference type="PROSITE" id="PS50119"/>
    </source>
</evidence>
<dbReference type="GO" id="GO:0061630">
    <property type="term" value="F:ubiquitin protein ligase activity"/>
    <property type="evidence" value="ECO:0007669"/>
    <property type="project" value="TreeGrafter"/>
</dbReference>
<dbReference type="Gene3D" id="3.30.160.60">
    <property type="entry name" value="Classic Zinc Finger"/>
    <property type="match status" value="1"/>
</dbReference>
<keyword evidence="1" id="KW-0479">Metal-binding</keyword>
<dbReference type="InterPro" id="IPR000315">
    <property type="entry name" value="Znf_B-box"/>
</dbReference>
<sequence length="557" mass="62663">MSSSPFCAPCARIDDSSPSVKFCMDCEEMLCNDCVRAHKTIKILMSHHLIDVETSLAMPVKVMTSQKQCSSHSDFILDFYCTYHDSVCCQSCISIEHRGCDKVLPLKEASKDIKDSALLSDTTDGLNQILLTTEEIIKNRKTSIQKLEDGGEFIVESISKAKISIINKLEEMQKSALSKLSDIQDTVLLKMKSECNDAEQMSKLVNEHIQQIGFLSTNGSNNQLFVFLQKMKMVLADENQNIKDFIAKLQEPSLSYKETPRFAFDQDFGSIEITSQPCSVEYKETKHHEAMLLFDKRKTPRSFSLQNEIKDFPLNVTYINNGISGIVFIDQNKFAVCSDVSSQLYIYNIDGKRLKKVQLDTPCTPWGLSYNSTTDTIVVNLSNHKLQFIKNFKAAPAVDIPEGATHDVAWVNDTFYIGGRGKMYKLNSSMQEIQSHKIGMSTLYFIHSRDDKLYLSEYTNNNVYCINEDGTIIFTFSSKDLQGPDGITSDGKGNIYVVGRSSKNIHRLSSDGTSSEIVLTKEDGLVEPIAISFSKDYRKLLVSNNKGRTISVFDCVY</sequence>